<feature type="region of interest" description="Disordered" evidence="1">
    <location>
        <begin position="1"/>
        <end position="47"/>
    </location>
</feature>
<evidence type="ECO:0000256" key="1">
    <source>
        <dbReference type="SAM" id="MobiDB-lite"/>
    </source>
</evidence>
<dbReference type="InterPro" id="IPR055746">
    <property type="entry name" value="DUF7322"/>
</dbReference>
<feature type="compositionally biased region" description="Acidic residues" evidence="1">
    <location>
        <begin position="25"/>
        <end position="34"/>
    </location>
</feature>
<keyword evidence="2" id="KW-0812">Transmembrane</keyword>
<evidence type="ECO:0000256" key="2">
    <source>
        <dbReference type="SAM" id="Phobius"/>
    </source>
</evidence>
<reference evidence="4 5" key="1">
    <citation type="submission" date="2021-01" db="EMBL/GenBank/DDBJ databases">
        <title>Genome Sequence and Methylation Pattern of Haloterrigena salifodinae BOL5-1, An Extremely Halophilic Archaeon from a Bolivian Salt Mine.</title>
        <authorList>
            <person name="DasSarma P."/>
            <person name="Anton B.P."/>
            <person name="DasSarma S.L."/>
            <person name="von Ehrenheim H.A.L."/>
            <person name="Martinez F.L."/>
            <person name="Guzman D."/>
            <person name="Roberts R.J."/>
            <person name="DasSarma S."/>
        </authorList>
    </citation>
    <scope>NUCLEOTIDE SEQUENCE [LARGE SCALE GENOMIC DNA]</scope>
    <source>
        <strain evidence="4 5">BOL5-1</strain>
    </source>
</reference>
<dbReference type="KEGG" id="hsal:JMJ58_14515"/>
<organism evidence="4 5">
    <name type="scientific">Haloterrigena salifodinae</name>
    <dbReference type="NCBI Taxonomy" id="2675099"/>
    <lineage>
        <taxon>Archaea</taxon>
        <taxon>Methanobacteriati</taxon>
        <taxon>Methanobacteriota</taxon>
        <taxon>Stenosarchaea group</taxon>
        <taxon>Halobacteria</taxon>
        <taxon>Halobacteriales</taxon>
        <taxon>Natrialbaceae</taxon>
        <taxon>Haloterrigena</taxon>
    </lineage>
</organism>
<sequence length="131" mass="13895">MGPNPSDDDPFDDPFGGDHLRDPFENDPLEDPFEDPAGGSESDEDLERAFDELSSETLLAFIGVGALVHVGVFAVALGLMLLGFRGQWFVGGSLASAGLVALGLAVATYRRYRARKESESETSSASGSARE</sequence>
<feature type="domain" description="DUF7322" evidence="3">
    <location>
        <begin position="52"/>
        <end position="111"/>
    </location>
</feature>
<proteinExistence type="predicted"/>
<dbReference type="Pfam" id="PF24008">
    <property type="entry name" value="DUF7322"/>
    <property type="match status" value="1"/>
</dbReference>
<evidence type="ECO:0000259" key="3">
    <source>
        <dbReference type="Pfam" id="PF24008"/>
    </source>
</evidence>
<feature type="compositionally biased region" description="Acidic residues" evidence="1">
    <location>
        <begin position="1"/>
        <end position="12"/>
    </location>
</feature>
<protein>
    <recommendedName>
        <fullName evidence="3">DUF7322 domain-containing protein</fullName>
    </recommendedName>
</protein>
<gene>
    <name evidence="4" type="ORF">JMJ58_14515</name>
</gene>
<evidence type="ECO:0000313" key="4">
    <source>
        <dbReference type="EMBL" id="QRV14148.1"/>
    </source>
</evidence>
<dbReference type="EMBL" id="CP069188">
    <property type="protein sequence ID" value="QRV14148.1"/>
    <property type="molecule type" value="Genomic_DNA"/>
</dbReference>
<dbReference type="RefSeq" id="WP_204747018.1">
    <property type="nucleotide sequence ID" value="NZ_CP069188.1"/>
</dbReference>
<name>A0A8T8DX34_9EURY</name>
<dbReference type="OrthoDB" id="170744at2157"/>
<keyword evidence="2" id="KW-1133">Transmembrane helix</keyword>
<evidence type="ECO:0000313" key="5">
    <source>
        <dbReference type="Proteomes" id="UP000637819"/>
    </source>
</evidence>
<feature type="transmembrane region" description="Helical" evidence="2">
    <location>
        <begin position="58"/>
        <end position="82"/>
    </location>
</feature>
<dbReference type="AlphaFoldDB" id="A0A8T8DX34"/>
<keyword evidence="5" id="KW-1185">Reference proteome</keyword>
<feature type="transmembrane region" description="Helical" evidence="2">
    <location>
        <begin position="88"/>
        <end position="109"/>
    </location>
</feature>
<accession>A0A8T8DX34</accession>
<keyword evidence="2" id="KW-0472">Membrane</keyword>
<dbReference type="GeneID" id="62876361"/>
<dbReference type="Proteomes" id="UP000637819">
    <property type="component" value="Chromosome"/>
</dbReference>